<dbReference type="GO" id="GO:0032797">
    <property type="term" value="C:SMN complex"/>
    <property type="evidence" value="ECO:0007669"/>
    <property type="project" value="TreeGrafter"/>
</dbReference>
<comment type="similarity">
    <text evidence="1">Belongs to the gemin-2 family.</text>
</comment>
<dbReference type="GO" id="GO:0005634">
    <property type="term" value="C:nucleus"/>
    <property type="evidence" value="ECO:0007669"/>
    <property type="project" value="TreeGrafter"/>
</dbReference>
<reference evidence="2 3" key="1">
    <citation type="submission" date="2024-05" db="EMBL/GenBank/DDBJ databases">
        <authorList>
            <person name="Wallberg A."/>
        </authorList>
    </citation>
    <scope>NUCLEOTIDE SEQUENCE [LARGE SCALE GENOMIC DNA]</scope>
</reference>
<gene>
    <name evidence="2" type="ORF">MNOR_LOCUS23325</name>
</gene>
<name>A0AAV2RF81_MEGNR</name>
<dbReference type="InterPro" id="IPR035426">
    <property type="entry name" value="Gemin2/Brr1"/>
</dbReference>
<accession>A0AAV2RF81</accession>
<dbReference type="Pfam" id="PF04938">
    <property type="entry name" value="SIP1"/>
    <property type="match status" value="1"/>
</dbReference>
<sequence length="266" mass="30520">MAELIICKEYAFLANIIPSIDFKTSDNFEIGSPTHTYGLQHLVRESLLFQEIYVTFLKKVRLHARTRLLRKTTCSISCSYDFFGHSEKAIQDSELFSRFVHLRKTVITNLKTSKQKPTPQTPYPGITKSEEWCRLCFGNSFQLSLLKDSSNSESTHTLPLIKGQKPLLSILLNIGQKLLWNLIEWHCNWLEVLGFSEAQGQWLYALLACLEKPLTPETCSYLRNIARMCAQIRADLDSVDHSDLPQLNVIICIITRYFNQEDLADG</sequence>
<evidence type="ECO:0000313" key="2">
    <source>
        <dbReference type="EMBL" id="CAL4122603.1"/>
    </source>
</evidence>
<dbReference type="GO" id="GO:0000387">
    <property type="term" value="P:spliceosomal snRNP assembly"/>
    <property type="evidence" value="ECO:0007669"/>
    <property type="project" value="InterPro"/>
</dbReference>
<feature type="non-terminal residue" evidence="2">
    <location>
        <position position="266"/>
    </location>
</feature>
<proteinExistence type="inferred from homology"/>
<dbReference type="AlphaFoldDB" id="A0AAV2RF81"/>
<evidence type="ECO:0000256" key="1">
    <source>
        <dbReference type="ARBA" id="ARBA00025758"/>
    </source>
</evidence>
<dbReference type="EMBL" id="CAXKWB010020464">
    <property type="protein sequence ID" value="CAL4122603.1"/>
    <property type="molecule type" value="Genomic_DNA"/>
</dbReference>
<comment type="caution">
    <text evidence="2">The sequence shown here is derived from an EMBL/GenBank/DDBJ whole genome shotgun (WGS) entry which is preliminary data.</text>
</comment>
<evidence type="ECO:0000313" key="3">
    <source>
        <dbReference type="Proteomes" id="UP001497623"/>
    </source>
</evidence>
<evidence type="ECO:0008006" key="4">
    <source>
        <dbReference type="Google" id="ProtNLM"/>
    </source>
</evidence>
<dbReference type="PANTHER" id="PTHR12794">
    <property type="entry name" value="GEMIN2"/>
    <property type="match status" value="1"/>
</dbReference>
<organism evidence="2 3">
    <name type="scientific">Meganyctiphanes norvegica</name>
    <name type="common">Northern krill</name>
    <name type="synonym">Thysanopoda norvegica</name>
    <dbReference type="NCBI Taxonomy" id="48144"/>
    <lineage>
        <taxon>Eukaryota</taxon>
        <taxon>Metazoa</taxon>
        <taxon>Ecdysozoa</taxon>
        <taxon>Arthropoda</taxon>
        <taxon>Crustacea</taxon>
        <taxon>Multicrustacea</taxon>
        <taxon>Malacostraca</taxon>
        <taxon>Eumalacostraca</taxon>
        <taxon>Eucarida</taxon>
        <taxon>Euphausiacea</taxon>
        <taxon>Euphausiidae</taxon>
        <taxon>Meganyctiphanes</taxon>
    </lineage>
</organism>
<dbReference type="PANTHER" id="PTHR12794:SF0">
    <property type="entry name" value="GEM-ASSOCIATED PROTEIN 2"/>
    <property type="match status" value="1"/>
</dbReference>
<keyword evidence="3" id="KW-1185">Reference proteome</keyword>
<dbReference type="Gene3D" id="1.20.58.1070">
    <property type="match status" value="1"/>
</dbReference>
<dbReference type="Proteomes" id="UP001497623">
    <property type="component" value="Unassembled WGS sequence"/>
</dbReference>
<protein>
    <recommendedName>
        <fullName evidence="4">Gem-associated protein 2</fullName>
    </recommendedName>
</protein>